<dbReference type="RefSeq" id="WP_099916257.1">
    <property type="nucleotide sequence ID" value="NZ_BMHS01000015.1"/>
</dbReference>
<dbReference type="InterPro" id="IPR046980">
    <property type="entry name" value="KefG/KefF"/>
</dbReference>
<feature type="domain" description="Flavodoxin-like fold" evidence="2">
    <location>
        <begin position="5"/>
        <end position="180"/>
    </location>
</feature>
<dbReference type="Pfam" id="PF02525">
    <property type="entry name" value="Flavodoxin_2"/>
    <property type="match status" value="1"/>
</dbReference>
<comment type="caution">
    <text evidence="3">The sequence shown here is derived from an EMBL/GenBank/DDBJ whole genome shotgun (WGS) entry which is preliminary data.</text>
</comment>
<dbReference type="PANTHER" id="PTHR47307:SF2">
    <property type="entry name" value="GLUTATHIONE-REGULATED POTASSIUM-EFFLUX SYSTEM ANCILLARY PROTEIN KEFF"/>
    <property type="match status" value="1"/>
</dbReference>
<dbReference type="GO" id="GO:0010181">
    <property type="term" value="F:FMN binding"/>
    <property type="evidence" value="ECO:0007669"/>
    <property type="project" value="TreeGrafter"/>
</dbReference>
<evidence type="ECO:0000259" key="2">
    <source>
        <dbReference type="Pfam" id="PF02525"/>
    </source>
</evidence>
<accession>A0A2G8T0J5</accession>
<protein>
    <submittedName>
        <fullName evidence="3">NAD(P)H dehydrogenase</fullName>
    </submittedName>
</protein>
<evidence type="ECO:0000256" key="1">
    <source>
        <dbReference type="ARBA" id="ARBA00023002"/>
    </source>
</evidence>
<evidence type="ECO:0000313" key="3">
    <source>
        <dbReference type="EMBL" id="PIL39502.1"/>
    </source>
</evidence>
<reference evidence="3 4" key="1">
    <citation type="submission" date="2017-10" db="EMBL/GenBank/DDBJ databases">
        <title>Massilia psychrophilum sp. nov., a novel purple-pigmented bacterium isolated from Tianshan glacier, Xinjiang Municipality, China.</title>
        <authorList>
            <person name="Wang H."/>
        </authorList>
    </citation>
    <scope>NUCLEOTIDE SEQUENCE [LARGE SCALE GENOMIC DNA]</scope>
    <source>
        <strain evidence="3 4">JCM 30813</strain>
    </source>
</reference>
<dbReference type="Proteomes" id="UP000228593">
    <property type="component" value="Unassembled WGS sequence"/>
</dbReference>
<dbReference type="EMBL" id="PDOB01000017">
    <property type="protein sequence ID" value="PIL39502.1"/>
    <property type="molecule type" value="Genomic_DNA"/>
</dbReference>
<dbReference type="InterPro" id="IPR003680">
    <property type="entry name" value="Flavodoxin_fold"/>
</dbReference>
<dbReference type="GO" id="GO:0003955">
    <property type="term" value="F:NAD(P)H dehydrogenase (quinone) activity"/>
    <property type="evidence" value="ECO:0007669"/>
    <property type="project" value="TreeGrafter"/>
</dbReference>
<dbReference type="InterPro" id="IPR029039">
    <property type="entry name" value="Flavoprotein-like_sf"/>
</dbReference>
<sequence>MNPNRLLVLYAHAAPHLSRVNRRLADCARLSEGVFLHDLYETYPDFYIDVAREQALVAQAEVLVFLHPLQWYGMPALMKEWVDCVLTESWACGSAGNTGSGGAGSGALHGKRFWLVASTGSGADDYAVGARHGRPFADFLAPFEQTAALCGMQWLPPHILHAAHAVDAATLDAHVARFGELLQGLAAPSPLNLGHSAGVDNGI</sequence>
<organism evidence="3 4">
    <name type="scientific">Massilia psychrophila</name>
    <dbReference type="NCBI Taxonomy" id="1603353"/>
    <lineage>
        <taxon>Bacteria</taxon>
        <taxon>Pseudomonadati</taxon>
        <taxon>Pseudomonadota</taxon>
        <taxon>Betaproteobacteria</taxon>
        <taxon>Burkholderiales</taxon>
        <taxon>Oxalobacteraceae</taxon>
        <taxon>Telluria group</taxon>
        <taxon>Massilia</taxon>
    </lineage>
</organism>
<dbReference type="PANTHER" id="PTHR47307">
    <property type="entry name" value="GLUTATHIONE-REGULATED POTASSIUM-EFFLUX SYSTEM ANCILLARY PROTEIN KEFG"/>
    <property type="match status" value="1"/>
</dbReference>
<dbReference type="SUPFAM" id="SSF52218">
    <property type="entry name" value="Flavoproteins"/>
    <property type="match status" value="1"/>
</dbReference>
<dbReference type="AlphaFoldDB" id="A0A2G8T0J5"/>
<dbReference type="Gene3D" id="3.40.50.360">
    <property type="match status" value="1"/>
</dbReference>
<proteinExistence type="predicted"/>
<keyword evidence="1" id="KW-0560">Oxidoreductase</keyword>
<keyword evidence="4" id="KW-1185">Reference proteome</keyword>
<dbReference type="GO" id="GO:0009055">
    <property type="term" value="F:electron transfer activity"/>
    <property type="evidence" value="ECO:0007669"/>
    <property type="project" value="TreeGrafter"/>
</dbReference>
<dbReference type="OrthoDB" id="9798454at2"/>
<name>A0A2G8T0J5_9BURK</name>
<gene>
    <name evidence="3" type="ORF">CR103_12145</name>
</gene>
<evidence type="ECO:0000313" key="4">
    <source>
        <dbReference type="Proteomes" id="UP000228593"/>
    </source>
</evidence>